<feature type="compositionally biased region" description="Basic residues" evidence="1">
    <location>
        <begin position="130"/>
        <end position="144"/>
    </location>
</feature>
<feature type="region of interest" description="Disordered" evidence="1">
    <location>
        <begin position="70"/>
        <end position="91"/>
    </location>
</feature>
<dbReference type="AlphaFoldDB" id="A0AAW0ZWW9"/>
<protein>
    <submittedName>
        <fullName evidence="2">Uncharacterized protein</fullName>
    </submittedName>
</protein>
<gene>
    <name evidence="2" type="ORF">QLX08_005874</name>
</gene>
<dbReference type="EMBL" id="JAWNGG020000102">
    <property type="protein sequence ID" value="KAK9301951.1"/>
    <property type="molecule type" value="Genomic_DNA"/>
</dbReference>
<comment type="caution">
    <text evidence="2">The sequence shown here is derived from an EMBL/GenBank/DDBJ whole genome shotgun (WGS) entry which is preliminary data.</text>
</comment>
<evidence type="ECO:0000313" key="2">
    <source>
        <dbReference type="EMBL" id="KAK9301951.1"/>
    </source>
</evidence>
<feature type="region of interest" description="Disordered" evidence="1">
    <location>
        <begin position="119"/>
        <end position="161"/>
    </location>
</feature>
<keyword evidence="3" id="KW-1185">Reference proteome</keyword>
<organism evidence="2 3">
    <name type="scientific">Tetragonisca angustula</name>
    <dbReference type="NCBI Taxonomy" id="166442"/>
    <lineage>
        <taxon>Eukaryota</taxon>
        <taxon>Metazoa</taxon>
        <taxon>Ecdysozoa</taxon>
        <taxon>Arthropoda</taxon>
        <taxon>Hexapoda</taxon>
        <taxon>Insecta</taxon>
        <taxon>Pterygota</taxon>
        <taxon>Neoptera</taxon>
        <taxon>Endopterygota</taxon>
        <taxon>Hymenoptera</taxon>
        <taxon>Apocrita</taxon>
        <taxon>Aculeata</taxon>
        <taxon>Apoidea</taxon>
        <taxon>Anthophila</taxon>
        <taxon>Apidae</taxon>
        <taxon>Tetragonisca</taxon>
    </lineage>
</organism>
<reference evidence="2 3" key="1">
    <citation type="submission" date="2024-05" db="EMBL/GenBank/DDBJ databases">
        <title>The nuclear and mitochondrial genome assemblies of Tetragonisca angustula (Apidae: Meliponini), a tiny yet remarkable pollinator in the Neotropics.</title>
        <authorList>
            <person name="Ferrari R."/>
            <person name="Ricardo P.C."/>
            <person name="Dias F.C."/>
            <person name="Araujo N.S."/>
            <person name="Soares D.O."/>
            <person name="Zhou Q.-S."/>
            <person name="Zhu C.-D."/>
            <person name="Coutinho L."/>
            <person name="Airas M.C."/>
            <person name="Batista T.M."/>
        </authorList>
    </citation>
    <scope>NUCLEOTIDE SEQUENCE [LARGE SCALE GENOMIC DNA]</scope>
    <source>
        <strain evidence="2">ASF017062</strain>
        <tissue evidence="2">Abdomen</tissue>
    </source>
</reference>
<evidence type="ECO:0000256" key="1">
    <source>
        <dbReference type="SAM" id="MobiDB-lite"/>
    </source>
</evidence>
<evidence type="ECO:0000313" key="3">
    <source>
        <dbReference type="Proteomes" id="UP001432146"/>
    </source>
</evidence>
<sequence length="192" mass="21733">MYKRETPSNWPKLVACFIGRFVRGFQRSPRIRKNKPANRGIPIEAANTQRREETKYPWVGGSVRGADLFVSCPSSDPRDGSGTRQPRSCRELSRSSRRACDACCCIVAEEEEEHRSSIFVPRDGAGRSSRPLRARARLARKSRERKQEGSGGADRNTIAIERSRDGMSLVLRWLERRKIPDIGGDSRRNDSS</sequence>
<accession>A0AAW0ZWW9</accession>
<dbReference type="Proteomes" id="UP001432146">
    <property type="component" value="Unassembled WGS sequence"/>
</dbReference>
<proteinExistence type="predicted"/>
<name>A0AAW0ZWW9_9HYME</name>